<dbReference type="Pfam" id="PF07729">
    <property type="entry name" value="FCD"/>
    <property type="match status" value="1"/>
</dbReference>
<dbReference type="Proteomes" id="UP000596427">
    <property type="component" value="Chromosome"/>
</dbReference>
<feature type="domain" description="HTH gntR-type" evidence="4">
    <location>
        <begin position="11"/>
        <end position="79"/>
    </location>
</feature>
<dbReference type="AlphaFoldDB" id="A0A974PPV2"/>
<dbReference type="Gene3D" id="1.20.120.530">
    <property type="entry name" value="GntR ligand-binding domain-like"/>
    <property type="match status" value="1"/>
</dbReference>
<name>A0A974PPV2_9HYPH</name>
<dbReference type="InterPro" id="IPR000524">
    <property type="entry name" value="Tscrpt_reg_HTH_GntR"/>
</dbReference>
<dbReference type="GO" id="GO:0003677">
    <property type="term" value="F:DNA binding"/>
    <property type="evidence" value="ECO:0007669"/>
    <property type="project" value="UniProtKB-KW"/>
</dbReference>
<keyword evidence="1" id="KW-0805">Transcription regulation</keyword>
<reference evidence="5 6" key="1">
    <citation type="submission" date="2020-10" db="EMBL/GenBank/DDBJ databases">
        <title>Degradation of 1,4-Dioxane by Xanthobacter sp. YN2, via a Novel Group-2 Soluble Di-Iron Monooxygenase.</title>
        <authorList>
            <person name="Ma F."/>
            <person name="Wang Y."/>
            <person name="Yang J."/>
            <person name="Guo H."/>
            <person name="Su D."/>
            <person name="Yu L."/>
        </authorList>
    </citation>
    <scope>NUCLEOTIDE SEQUENCE [LARGE SCALE GENOMIC DNA]</scope>
    <source>
        <strain evidence="5 6">YN2</strain>
    </source>
</reference>
<evidence type="ECO:0000256" key="2">
    <source>
        <dbReference type="ARBA" id="ARBA00023125"/>
    </source>
</evidence>
<dbReference type="InterPro" id="IPR036388">
    <property type="entry name" value="WH-like_DNA-bd_sf"/>
</dbReference>
<evidence type="ECO:0000256" key="3">
    <source>
        <dbReference type="ARBA" id="ARBA00023163"/>
    </source>
</evidence>
<dbReference type="InterPro" id="IPR011711">
    <property type="entry name" value="GntR_C"/>
</dbReference>
<evidence type="ECO:0000259" key="4">
    <source>
        <dbReference type="PROSITE" id="PS50949"/>
    </source>
</evidence>
<keyword evidence="3" id="KW-0804">Transcription</keyword>
<dbReference type="SMART" id="SM00895">
    <property type="entry name" value="FCD"/>
    <property type="match status" value="1"/>
</dbReference>
<dbReference type="Gene3D" id="1.10.10.10">
    <property type="entry name" value="Winged helix-like DNA-binding domain superfamily/Winged helix DNA-binding domain"/>
    <property type="match status" value="1"/>
</dbReference>
<dbReference type="Pfam" id="PF00392">
    <property type="entry name" value="GntR"/>
    <property type="match status" value="1"/>
</dbReference>
<dbReference type="SUPFAM" id="SSF48008">
    <property type="entry name" value="GntR ligand-binding domain-like"/>
    <property type="match status" value="1"/>
</dbReference>
<keyword evidence="2" id="KW-0238">DNA-binding</keyword>
<evidence type="ECO:0000313" key="6">
    <source>
        <dbReference type="Proteomes" id="UP000596427"/>
    </source>
</evidence>
<proteinExistence type="predicted"/>
<dbReference type="GO" id="GO:0003700">
    <property type="term" value="F:DNA-binding transcription factor activity"/>
    <property type="evidence" value="ECO:0007669"/>
    <property type="project" value="InterPro"/>
</dbReference>
<sequence length="245" mass="27547">MSLALDPVLVEPAFRLVARTIEDKILSGEIAPGDLLPSEAGLAEKLGVNRSTIREAIRVLEQNGFVKREAGRKKLYASIPHSGDISKRLTAAMVLHQVTFEELWEAMYALEPAAAASAAHRSDAEDVQDLERNLEATRKALKDSTSLTELDIEFHDLVARATRNRAIQMARMPISELFYPPFLKVMSRLNAGERLLVAHEAIHSAIRDHDEKRAREWMEKHILDFKRGYELANLDMATPVDMPEK</sequence>
<dbReference type="SMART" id="SM00345">
    <property type="entry name" value="HTH_GNTR"/>
    <property type="match status" value="1"/>
</dbReference>
<dbReference type="InterPro" id="IPR008920">
    <property type="entry name" value="TF_FadR/GntR_C"/>
</dbReference>
<dbReference type="InterPro" id="IPR036390">
    <property type="entry name" value="WH_DNA-bd_sf"/>
</dbReference>
<dbReference type="SUPFAM" id="SSF46785">
    <property type="entry name" value="Winged helix' DNA-binding domain"/>
    <property type="match status" value="1"/>
</dbReference>
<evidence type="ECO:0000313" key="5">
    <source>
        <dbReference type="EMBL" id="QRG07266.1"/>
    </source>
</evidence>
<dbReference type="RefSeq" id="WP_203194180.1">
    <property type="nucleotide sequence ID" value="NZ_CP063362.1"/>
</dbReference>
<keyword evidence="6" id="KW-1185">Reference proteome</keyword>
<dbReference type="PRINTS" id="PR00035">
    <property type="entry name" value="HTHGNTR"/>
</dbReference>
<dbReference type="PANTHER" id="PTHR43537:SF24">
    <property type="entry name" value="GLUCONATE OPERON TRANSCRIPTIONAL REPRESSOR"/>
    <property type="match status" value="1"/>
</dbReference>
<dbReference type="EMBL" id="CP063362">
    <property type="protein sequence ID" value="QRG07266.1"/>
    <property type="molecule type" value="Genomic_DNA"/>
</dbReference>
<dbReference type="KEGG" id="xdi:EZH22_02185"/>
<evidence type="ECO:0000256" key="1">
    <source>
        <dbReference type="ARBA" id="ARBA00023015"/>
    </source>
</evidence>
<dbReference type="PROSITE" id="PS50949">
    <property type="entry name" value="HTH_GNTR"/>
    <property type="match status" value="1"/>
</dbReference>
<accession>A0A974PPV2</accession>
<organism evidence="5 6">
    <name type="scientific">Xanthobacter dioxanivorans</name>
    <dbReference type="NCBI Taxonomy" id="2528964"/>
    <lineage>
        <taxon>Bacteria</taxon>
        <taxon>Pseudomonadati</taxon>
        <taxon>Pseudomonadota</taxon>
        <taxon>Alphaproteobacteria</taxon>
        <taxon>Hyphomicrobiales</taxon>
        <taxon>Xanthobacteraceae</taxon>
        <taxon>Xanthobacter</taxon>
    </lineage>
</organism>
<dbReference type="CDD" id="cd07377">
    <property type="entry name" value="WHTH_GntR"/>
    <property type="match status" value="1"/>
</dbReference>
<dbReference type="PANTHER" id="PTHR43537">
    <property type="entry name" value="TRANSCRIPTIONAL REGULATOR, GNTR FAMILY"/>
    <property type="match status" value="1"/>
</dbReference>
<protein>
    <submittedName>
        <fullName evidence="5">FadR family transcriptional regulator</fullName>
    </submittedName>
</protein>
<gene>
    <name evidence="5" type="ORF">EZH22_02185</name>
</gene>